<evidence type="ECO:0000256" key="1">
    <source>
        <dbReference type="SAM" id="MobiDB-lite"/>
    </source>
</evidence>
<dbReference type="InterPro" id="IPR036249">
    <property type="entry name" value="Thioredoxin-like_sf"/>
</dbReference>
<dbReference type="PANTHER" id="PTHR32419">
    <property type="entry name" value="GLUTATHIONYL-HYDROQUINONE REDUCTASE"/>
    <property type="match status" value="1"/>
</dbReference>
<reference evidence="3 4" key="1">
    <citation type="journal article" date="2018" name="Sci. Rep.">
        <title>Raphidocelis subcapitata (=Pseudokirchneriella subcapitata) provides an insight into genome evolution and environmental adaptations in the Sphaeropleales.</title>
        <authorList>
            <person name="Suzuki S."/>
            <person name="Yamaguchi H."/>
            <person name="Nakajima N."/>
            <person name="Kawachi M."/>
        </authorList>
    </citation>
    <scope>NUCLEOTIDE SEQUENCE [LARGE SCALE GENOMIC DNA]</scope>
    <source>
        <strain evidence="3 4">NIES-35</strain>
    </source>
</reference>
<protein>
    <submittedName>
        <fullName evidence="3">Glutathione-dependent reductase</fullName>
    </submittedName>
</protein>
<feature type="domain" description="GST N-terminal" evidence="2">
    <location>
        <begin position="125"/>
        <end position="219"/>
    </location>
</feature>
<dbReference type="PANTHER" id="PTHR32419:SF6">
    <property type="entry name" value="GLUTATHIONE S-TRANSFERASE OMEGA-LIKE 1-RELATED"/>
    <property type="match status" value="1"/>
</dbReference>
<dbReference type="EMBL" id="BDRX01000048">
    <property type="protein sequence ID" value="GBF94142.1"/>
    <property type="molecule type" value="Genomic_DNA"/>
</dbReference>
<evidence type="ECO:0000313" key="3">
    <source>
        <dbReference type="EMBL" id="GBF94142.1"/>
    </source>
</evidence>
<dbReference type="SUPFAM" id="SSF47616">
    <property type="entry name" value="GST C-terminal domain-like"/>
    <property type="match status" value="1"/>
</dbReference>
<accession>A0A2V0P5E1</accession>
<sequence>MGRAAIPHRPGAERRALPPGAAPAAPAPRAPRHRRRPAPPAAGGGKGVSKGFSLLEWTSALVPQGAIVTGAKQGWRLAWQTMVRELAPQDSGGAYSRPAYSFDGAIGSPDFPPEAGRYVLYLGNACGWCHRVALALALRGLSGSVRVVALRDEPERATRGGWVMPPSGDPVFGARDLWGVYDAASPGFRGRCTAPLLVDAKSRRAVCNESASIVRQLDALQLPGTSRVVLRPEALAGEIDALNEWIYPQINNGVYRCGFATTQAAYDAAAADVAAGLARADALLGERRFLAGDRCGGAPAAWLRDVWQLRVPGGGLQVRDTVDVDACRRSYYSNLFPLNPSGIIPSGPTAEDLQLDAPHGRGGGAPEEVFWLRPEAEAGGAAAAAAASVRRAV</sequence>
<dbReference type="InterPro" id="IPR004045">
    <property type="entry name" value="Glutathione_S-Trfase_N"/>
</dbReference>
<dbReference type="Gene3D" id="1.20.1050.10">
    <property type="match status" value="2"/>
</dbReference>
<dbReference type="Pfam" id="PF13409">
    <property type="entry name" value="GST_N_2"/>
    <property type="match status" value="1"/>
</dbReference>
<dbReference type="InterPro" id="IPR016639">
    <property type="entry name" value="GST_Omega/GSH"/>
</dbReference>
<name>A0A2V0P5E1_9CHLO</name>
<comment type="caution">
    <text evidence="3">The sequence shown here is derived from an EMBL/GenBank/DDBJ whole genome shotgun (WGS) entry which is preliminary data.</text>
</comment>
<dbReference type="Proteomes" id="UP000247498">
    <property type="component" value="Unassembled WGS sequence"/>
</dbReference>
<dbReference type="AlphaFoldDB" id="A0A2V0P5E1"/>
<dbReference type="Gene3D" id="3.40.30.10">
    <property type="entry name" value="Glutaredoxin"/>
    <property type="match status" value="1"/>
</dbReference>
<dbReference type="OrthoDB" id="2309723at2759"/>
<evidence type="ECO:0000259" key="2">
    <source>
        <dbReference type="Pfam" id="PF13409"/>
    </source>
</evidence>
<evidence type="ECO:0000313" key="4">
    <source>
        <dbReference type="Proteomes" id="UP000247498"/>
    </source>
</evidence>
<proteinExistence type="predicted"/>
<keyword evidence="4" id="KW-1185">Reference proteome</keyword>
<dbReference type="GO" id="GO:0004364">
    <property type="term" value="F:glutathione transferase activity"/>
    <property type="evidence" value="ECO:0007669"/>
    <property type="project" value="InterPro"/>
</dbReference>
<organism evidence="3 4">
    <name type="scientific">Raphidocelis subcapitata</name>
    <dbReference type="NCBI Taxonomy" id="307507"/>
    <lineage>
        <taxon>Eukaryota</taxon>
        <taxon>Viridiplantae</taxon>
        <taxon>Chlorophyta</taxon>
        <taxon>core chlorophytes</taxon>
        <taxon>Chlorophyceae</taxon>
        <taxon>CS clade</taxon>
        <taxon>Sphaeropleales</taxon>
        <taxon>Selenastraceae</taxon>
        <taxon>Raphidocelis</taxon>
    </lineage>
</organism>
<dbReference type="InParanoid" id="A0A2V0P5E1"/>
<dbReference type="SUPFAM" id="SSF52833">
    <property type="entry name" value="Thioredoxin-like"/>
    <property type="match status" value="1"/>
</dbReference>
<feature type="region of interest" description="Disordered" evidence="1">
    <location>
        <begin position="1"/>
        <end position="47"/>
    </location>
</feature>
<dbReference type="STRING" id="307507.A0A2V0P5E1"/>
<gene>
    <name evidence="3" type="ORF">Rsub_07129</name>
</gene>
<dbReference type="GO" id="GO:0005737">
    <property type="term" value="C:cytoplasm"/>
    <property type="evidence" value="ECO:0007669"/>
    <property type="project" value="TreeGrafter"/>
</dbReference>
<dbReference type="InterPro" id="IPR036282">
    <property type="entry name" value="Glutathione-S-Trfase_C_sf"/>
</dbReference>